<evidence type="ECO:0000313" key="1">
    <source>
        <dbReference type="EMBL" id="GFT46164.1"/>
    </source>
</evidence>
<name>A0A8X6P4J4_NEPPI</name>
<proteinExistence type="predicted"/>
<keyword evidence="2" id="KW-1185">Reference proteome</keyword>
<evidence type="ECO:0000313" key="2">
    <source>
        <dbReference type="Proteomes" id="UP000887013"/>
    </source>
</evidence>
<protein>
    <submittedName>
        <fullName evidence="1">Uncharacterized protein</fullName>
    </submittedName>
</protein>
<dbReference type="Proteomes" id="UP000887013">
    <property type="component" value="Unassembled WGS sequence"/>
</dbReference>
<sequence>MLGKFCSIGLFSYFHNIQYSSLSKTNLKSNKFHYRVRHTHCPKPSGLCHWKPRSLLLHLTMQEKYKVTGSKVWTVRKILKKLSFSPVMVKYSMQTLAAGPS</sequence>
<dbReference type="EMBL" id="BMAW01015920">
    <property type="protein sequence ID" value="GFT46164.1"/>
    <property type="molecule type" value="Genomic_DNA"/>
</dbReference>
<accession>A0A8X6P4J4</accession>
<comment type="caution">
    <text evidence="1">The sequence shown here is derived from an EMBL/GenBank/DDBJ whole genome shotgun (WGS) entry which is preliminary data.</text>
</comment>
<dbReference type="AlphaFoldDB" id="A0A8X6P4J4"/>
<reference evidence="1" key="1">
    <citation type="submission" date="2020-08" db="EMBL/GenBank/DDBJ databases">
        <title>Multicomponent nature underlies the extraordinary mechanical properties of spider dragline silk.</title>
        <authorList>
            <person name="Kono N."/>
            <person name="Nakamura H."/>
            <person name="Mori M."/>
            <person name="Yoshida Y."/>
            <person name="Ohtoshi R."/>
            <person name="Malay A.D."/>
            <person name="Moran D.A.P."/>
            <person name="Tomita M."/>
            <person name="Numata K."/>
            <person name="Arakawa K."/>
        </authorList>
    </citation>
    <scope>NUCLEOTIDE SEQUENCE</scope>
</reference>
<organism evidence="1 2">
    <name type="scientific">Nephila pilipes</name>
    <name type="common">Giant wood spider</name>
    <name type="synonym">Nephila maculata</name>
    <dbReference type="NCBI Taxonomy" id="299642"/>
    <lineage>
        <taxon>Eukaryota</taxon>
        <taxon>Metazoa</taxon>
        <taxon>Ecdysozoa</taxon>
        <taxon>Arthropoda</taxon>
        <taxon>Chelicerata</taxon>
        <taxon>Arachnida</taxon>
        <taxon>Araneae</taxon>
        <taxon>Araneomorphae</taxon>
        <taxon>Entelegynae</taxon>
        <taxon>Araneoidea</taxon>
        <taxon>Nephilidae</taxon>
        <taxon>Nephila</taxon>
    </lineage>
</organism>
<gene>
    <name evidence="1" type="ORF">NPIL_645591</name>
</gene>